<protein>
    <submittedName>
        <fullName evidence="2">Uncharacterized protein</fullName>
    </submittedName>
</protein>
<sequence length="99" mass="11259">MTETREPAETGGYASLEEDDEDLSPEWLRELSLLVTLNWPWCLSLLEMVDRLCALFLMEALGRLRAVSVLGVLDWLYLLSLLGILDSLCPFFLAVLDRL</sequence>
<keyword evidence="3" id="KW-1185">Reference proteome</keyword>
<evidence type="ECO:0000313" key="2">
    <source>
        <dbReference type="EMBL" id="KAK7798612.1"/>
    </source>
</evidence>
<accession>A0AAW0HC32</accession>
<dbReference type="Proteomes" id="UP001488838">
    <property type="component" value="Unassembled WGS sequence"/>
</dbReference>
<organism evidence="2 3">
    <name type="scientific">Myodes glareolus</name>
    <name type="common">Bank vole</name>
    <name type="synonym">Clethrionomys glareolus</name>
    <dbReference type="NCBI Taxonomy" id="447135"/>
    <lineage>
        <taxon>Eukaryota</taxon>
        <taxon>Metazoa</taxon>
        <taxon>Chordata</taxon>
        <taxon>Craniata</taxon>
        <taxon>Vertebrata</taxon>
        <taxon>Euteleostomi</taxon>
        <taxon>Mammalia</taxon>
        <taxon>Eutheria</taxon>
        <taxon>Euarchontoglires</taxon>
        <taxon>Glires</taxon>
        <taxon>Rodentia</taxon>
        <taxon>Myomorpha</taxon>
        <taxon>Muroidea</taxon>
        <taxon>Cricetidae</taxon>
        <taxon>Arvicolinae</taxon>
        <taxon>Myodes</taxon>
    </lineage>
</organism>
<dbReference type="AlphaFoldDB" id="A0AAW0HC32"/>
<proteinExistence type="predicted"/>
<reference evidence="2 3" key="1">
    <citation type="journal article" date="2023" name="bioRxiv">
        <title>Conserved and derived expression patterns and positive selection on dental genes reveal complex evolutionary context of ever-growing rodent molars.</title>
        <authorList>
            <person name="Calamari Z.T."/>
            <person name="Song A."/>
            <person name="Cohen E."/>
            <person name="Akter M."/>
            <person name="Roy R.D."/>
            <person name="Hallikas O."/>
            <person name="Christensen M.M."/>
            <person name="Li P."/>
            <person name="Marangoni P."/>
            <person name="Jernvall J."/>
            <person name="Klein O.D."/>
        </authorList>
    </citation>
    <scope>NUCLEOTIDE SEQUENCE [LARGE SCALE GENOMIC DNA]</scope>
    <source>
        <strain evidence="2">V071</strain>
    </source>
</reference>
<evidence type="ECO:0000256" key="1">
    <source>
        <dbReference type="SAM" id="MobiDB-lite"/>
    </source>
</evidence>
<comment type="caution">
    <text evidence="2">The sequence shown here is derived from an EMBL/GenBank/DDBJ whole genome shotgun (WGS) entry which is preliminary data.</text>
</comment>
<evidence type="ECO:0000313" key="3">
    <source>
        <dbReference type="Proteomes" id="UP001488838"/>
    </source>
</evidence>
<dbReference type="EMBL" id="JBBHLL010000678">
    <property type="protein sequence ID" value="KAK7798612.1"/>
    <property type="molecule type" value="Genomic_DNA"/>
</dbReference>
<gene>
    <name evidence="2" type="ORF">U0070_024761</name>
</gene>
<name>A0AAW0HC32_MYOGA</name>
<feature type="region of interest" description="Disordered" evidence="1">
    <location>
        <begin position="1"/>
        <end position="23"/>
    </location>
</feature>